<evidence type="ECO:0000313" key="5">
    <source>
        <dbReference type="EMBL" id="TGG84603.1"/>
    </source>
</evidence>
<dbReference type="RefSeq" id="WP_016472588.1">
    <property type="nucleotide sequence ID" value="NZ_BBQG01000030.1"/>
</dbReference>
<dbReference type="GO" id="GO:0005829">
    <property type="term" value="C:cytosol"/>
    <property type="evidence" value="ECO:0007669"/>
    <property type="project" value="TreeGrafter"/>
</dbReference>
<proteinExistence type="predicted"/>
<dbReference type="Proteomes" id="UP000298111">
    <property type="component" value="Unassembled WGS sequence"/>
</dbReference>
<evidence type="ECO:0000256" key="3">
    <source>
        <dbReference type="ARBA" id="ARBA00023315"/>
    </source>
</evidence>
<dbReference type="GO" id="GO:0006633">
    <property type="term" value="P:fatty acid biosynthetic process"/>
    <property type="evidence" value="ECO:0007669"/>
    <property type="project" value="TreeGrafter"/>
</dbReference>
<sequence>MSVAFLFPGLGSLRPGMLHRLPDTAASATVLAEAECVHPGGVAELDTAGTLAESEVARHVCLLIAGVAGARALMEDEHVRPAVVAGHGLGCFGAAVAAGLLSFPEALRAVRIRAELLERAEEPLPDLAIRMAQHLATVPRRTHTLPYVTSTGGVCLRGDTNGVFDDLARSVSLPVRWVEMTATLRGTGADRWLEMPPGRALTTVLEEVQGDLAGIVSVEERGIAEAAEFARGEADGTGGADEADEGE</sequence>
<dbReference type="InterPro" id="IPR001227">
    <property type="entry name" value="Ac_transferase_dom_sf"/>
</dbReference>
<evidence type="ECO:0000313" key="6">
    <source>
        <dbReference type="Proteomes" id="UP000298111"/>
    </source>
</evidence>
<comment type="catalytic activity">
    <reaction evidence="4">
        <text>holo-[ACP] + malonyl-CoA = malonyl-[ACP] + CoA</text>
        <dbReference type="Rhea" id="RHEA:41792"/>
        <dbReference type="Rhea" id="RHEA-COMP:9623"/>
        <dbReference type="Rhea" id="RHEA-COMP:9685"/>
        <dbReference type="ChEBI" id="CHEBI:57287"/>
        <dbReference type="ChEBI" id="CHEBI:57384"/>
        <dbReference type="ChEBI" id="CHEBI:64479"/>
        <dbReference type="ChEBI" id="CHEBI:78449"/>
        <dbReference type="EC" id="2.3.1.39"/>
    </reaction>
</comment>
<evidence type="ECO:0000256" key="1">
    <source>
        <dbReference type="ARBA" id="ARBA00013258"/>
    </source>
</evidence>
<dbReference type="GeneID" id="75183141"/>
<dbReference type="InterPro" id="IPR014043">
    <property type="entry name" value="Acyl_transferase_dom"/>
</dbReference>
<dbReference type="Gene3D" id="3.40.366.10">
    <property type="entry name" value="Malonyl-Coenzyme A Acyl Carrier Protein, domain 2"/>
    <property type="match status" value="1"/>
</dbReference>
<evidence type="ECO:0000256" key="2">
    <source>
        <dbReference type="ARBA" id="ARBA00022679"/>
    </source>
</evidence>
<dbReference type="SMART" id="SM00827">
    <property type="entry name" value="PKS_AT"/>
    <property type="match status" value="1"/>
</dbReference>
<keyword evidence="2 5" id="KW-0808">Transferase</keyword>
<dbReference type="EC" id="2.3.1.39" evidence="1"/>
<accession>A0A6C1C1R4</accession>
<dbReference type="AlphaFoldDB" id="A0A6C1C1R4"/>
<keyword evidence="3 5" id="KW-0012">Acyltransferase</keyword>
<reference evidence="5 6" key="1">
    <citation type="submission" date="2018-10" db="EMBL/GenBank/DDBJ databases">
        <title>Isolation of pseudouridimycin from Streptomyces albus DSM 40763.</title>
        <authorList>
            <person name="Rosenqvist P."/>
            <person name="Metsae-Ketelae M."/>
            <person name="Virta P."/>
        </authorList>
    </citation>
    <scope>NUCLEOTIDE SEQUENCE [LARGE SCALE GENOMIC DNA]</scope>
    <source>
        <strain evidence="5 6">DSM 40763</strain>
    </source>
</reference>
<dbReference type="PANTHER" id="PTHR42681">
    <property type="entry name" value="MALONYL-COA-ACYL CARRIER PROTEIN TRANSACYLASE, MITOCHONDRIAL"/>
    <property type="match status" value="1"/>
</dbReference>
<dbReference type="SUPFAM" id="SSF52151">
    <property type="entry name" value="FabD/lysophospholipase-like"/>
    <property type="match status" value="1"/>
</dbReference>
<dbReference type="PANTHER" id="PTHR42681:SF1">
    <property type="entry name" value="MALONYL-COA-ACYL CARRIER PROTEIN TRANSACYLASE, MITOCHONDRIAL"/>
    <property type="match status" value="1"/>
</dbReference>
<dbReference type="InterPro" id="IPR050858">
    <property type="entry name" value="Mal-CoA-ACP_Trans/PKS_FabD"/>
</dbReference>
<name>A0A6C1C1R4_9ACTN</name>
<comment type="caution">
    <text evidence="5">The sequence shown here is derived from an EMBL/GenBank/DDBJ whole genome shotgun (WGS) entry which is preliminary data.</text>
</comment>
<evidence type="ECO:0000256" key="4">
    <source>
        <dbReference type="ARBA" id="ARBA00048462"/>
    </source>
</evidence>
<dbReference type="EMBL" id="RCIY01000046">
    <property type="protein sequence ID" value="TGG84603.1"/>
    <property type="molecule type" value="Genomic_DNA"/>
</dbReference>
<protein>
    <recommendedName>
        <fullName evidence="1">[acyl-carrier-protein] S-malonyltransferase</fullName>
        <ecNumber evidence="1">2.3.1.39</ecNumber>
    </recommendedName>
</protein>
<dbReference type="InterPro" id="IPR016035">
    <property type="entry name" value="Acyl_Trfase/lysoPLipase"/>
</dbReference>
<organism evidence="5 6">
    <name type="scientific">Streptomyces albus</name>
    <dbReference type="NCBI Taxonomy" id="1888"/>
    <lineage>
        <taxon>Bacteria</taxon>
        <taxon>Bacillati</taxon>
        <taxon>Actinomycetota</taxon>
        <taxon>Actinomycetes</taxon>
        <taxon>Kitasatosporales</taxon>
        <taxon>Streptomycetaceae</taxon>
        <taxon>Streptomyces</taxon>
    </lineage>
</organism>
<gene>
    <name evidence="5" type="ORF">D8771_12100</name>
</gene>
<dbReference type="GO" id="GO:0004314">
    <property type="term" value="F:[acyl-carrier-protein] S-malonyltransferase activity"/>
    <property type="evidence" value="ECO:0007669"/>
    <property type="project" value="UniProtKB-EC"/>
</dbReference>